<reference evidence="7" key="1">
    <citation type="journal article" date="2020" name="Nat. Ecol. Evol.">
        <title>Deeply conserved synteny resolves early events in vertebrate evolution.</title>
        <authorList>
            <person name="Simakov O."/>
            <person name="Marletaz F."/>
            <person name="Yue J.X."/>
            <person name="O'Connell B."/>
            <person name="Jenkins J."/>
            <person name="Brandt A."/>
            <person name="Calef R."/>
            <person name="Tung C.H."/>
            <person name="Huang T.K."/>
            <person name="Schmutz J."/>
            <person name="Satoh N."/>
            <person name="Yu J.K."/>
            <person name="Putnam N.H."/>
            <person name="Green R.E."/>
            <person name="Rokhsar D.S."/>
        </authorList>
    </citation>
    <scope>NUCLEOTIDE SEQUENCE [LARGE SCALE GENOMIC DNA]</scope>
    <source>
        <strain evidence="7">S238N-H82</strain>
    </source>
</reference>
<dbReference type="CDD" id="cd00108">
    <property type="entry name" value="KR"/>
    <property type="match status" value="1"/>
</dbReference>
<dbReference type="SMART" id="SM00034">
    <property type="entry name" value="CLECT"/>
    <property type="match status" value="1"/>
</dbReference>
<dbReference type="GeneID" id="118412403"/>
<name>A0A9J7ML94_BRAFL</name>
<evidence type="ECO:0000256" key="2">
    <source>
        <dbReference type="ARBA" id="ARBA00023157"/>
    </source>
</evidence>
<dbReference type="InterPro" id="IPR038178">
    <property type="entry name" value="Kringle_sf"/>
</dbReference>
<dbReference type="SUPFAM" id="SSF56436">
    <property type="entry name" value="C-type lectin-like"/>
    <property type="match status" value="1"/>
</dbReference>
<dbReference type="Proteomes" id="UP000001554">
    <property type="component" value="Chromosome 3"/>
</dbReference>
<dbReference type="KEGG" id="bfo:118412403"/>
<dbReference type="Gene3D" id="3.10.100.10">
    <property type="entry name" value="Mannose-Binding Protein A, subunit A"/>
    <property type="match status" value="1"/>
</dbReference>
<dbReference type="SUPFAM" id="SSF57440">
    <property type="entry name" value="Kringle-like"/>
    <property type="match status" value="1"/>
</dbReference>
<evidence type="ECO:0000259" key="6">
    <source>
        <dbReference type="PROSITE" id="PS50070"/>
    </source>
</evidence>
<dbReference type="InterPro" id="IPR001304">
    <property type="entry name" value="C-type_lectin-like"/>
</dbReference>
<dbReference type="PROSITE" id="PS50070">
    <property type="entry name" value="KRINGLE_2"/>
    <property type="match status" value="1"/>
</dbReference>
<feature type="compositionally biased region" description="Polar residues" evidence="4">
    <location>
        <begin position="69"/>
        <end position="85"/>
    </location>
</feature>
<dbReference type="InterPro" id="IPR018056">
    <property type="entry name" value="Kringle_CS"/>
</dbReference>
<dbReference type="OrthoDB" id="441660at2759"/>
<gene>
    <name evidence="8" type="primary">LOC118412403</name>
</gene>
<accession>A0A9J7ML94</accession>
<feature type="region of interest" description="Disordered" evidence="4">
    <location>
        <begin position="69"/>
        <end position="88"/>
    </location>
</feature>
<dbReference type="InterPro" id="IPR016186">
    <property type="entry name" value="C-type_lectin-like/link_sf"/>
</dbReference>
<feature type="domain" description="Kringle" evidence="6">
    <location>
        <begin position="229"/>
        <end position="300"/>
    </location>
</feature>
<dbReference type="InterPro" id="IPR000001">
    <property type="entry name" value="Kringle"/>
</dbReference>
<dbReference type="Pfam" id="PF00059">
    <property type="entry name" value="Lectin_C"/>
    <property type="match status" value="1"/>
</dbReference>
<dbReference type="RefSeq" id="XP_035671136.1">
    <property type="nucleotide sequence ID" value="XM_035815243.1"/>
</dbReference>
<keyword evidence="1 3" id="KW-0420">Kringle</keyword>
<evidence type="ECO:0000256" key="4">
    <source>
        <dbReference type="SAM" id="MobiDB-lite"/>
    </source>
</evidence>
<protein>
    <submittedName>
        <fullName evidence="8">C-type mannose receptor 2-like</fullName>
    </submittedName>
</protein>
<evidence type="ECO:0000256" key="3">
    <source>
        <dbReference type="PROSITE-ProRule" id="PRU00121"/>
    </source>
</evidence>
<dbReference type="InterPro" id="IPR018378">
    <property type="entry name" value="C-type_lectin_CS"/>
</dbReference>
<dbReference type="InterPro" id="IPR013806">
    <property type="entry name" value="Kringle-like"/>
</dbReference>
<dbReference type="PROSITE" id="PS50041">
    <property type="entry name" value="C_TYPE_LECTIN_2"/>
    <property type="match status" value="1"/>
</dbReference>
<dbReference type="Gene3D" id="2.40.20.10">
    <property type="entry name" value="Plasminogen Kringle 4"/>
    <property type="match status" value="1"/>
</dbReference>
<dbReference type="PANTHER" id="PTHR24261:SF7">
    <property type="entry name" value="KRINGLE DOMAIN-CONTAINING PROTEIN"/>
    <property type="match status" value="1"/>
</dbReference>
<reference evidence="8" key="2">
    <citation type="submission" date="2025-08" db="UniProtKB">
        <authorList>
            <consortium name="RefSeq"/>
        </authorList>
    </citation>
    <scope>IDENTIFICATION</scope>
    <source>
        <strain evidence="8">S238N-H82</strain>
        <tissue evidence="8">Testes</tissue>
    </source>
</reference>
<feature type="domain" description="C-type lectin" evidence="5">
    <location>
        <begin position="100"/>
        <end position="212"/>
    </location>
</feature>
<proteinExistence type="predicted"/>
<organism evidence="7 8">
    <name type="scientific">Branchiostoma floridae</name>
    <name type="common">Florida lancelet</name>
    <name type="synonym">Amphioxus</name>
    <dbReference type="NCBI Taxonomy" id="7739"/>
    <lineage>
        <taxon>Eukaryota</taxon>
        <taxon>Metazoa</taxon>
        <taxon>Chordata</taxon>
        <taxon>Cephalochordata</taxon>
        <taxon>Leptocardii</taxon>
        <taxon>Amphioxiformes</taxon>
        <taxon>Branchiostomatidae</taxon>
        <taxon>Branchiostoma</taxon>
    </lineage>
</organism>
<evidence type="ECO:0000259" key="5">
    <source>
        <dbReference type="PROSITE" id="PS50041"/>
    </source>
</evidence>
<dbReference type="PANTHER" id="PTHR24261">
    <property type="entry name" value="PLASMINOGEN-RELATED"/>
    <property type="match status" value="1"/>
</dbReference>
<dbReference type="AlphaFoldDB" id="A0A9J7ML94"/>
<evidence type="ECO:0000313" key="7">
    <source>
        <dbReference type="Proteomes" id="UP000001554"/>
    </source>
</evidence>
<dbReference type="CDD" id="cd00037">
    <property type="entry name" value="CLECT"/>
    <property type="match status" value="1"/>
</dbReference>
<sequence length="306" mass="33944">MDTTGSPGLQKTTATFANTPWPLFSSPFYQDQSTLQPKTGLRTKAMDKTGLSELEKTTATFAKMPQFSSPLYRDQTTPQPETDQGTKAMDKTGYPGYTEHDGAHYKVVNQALAYNDAKRTCDADGGHLADIKTQELQYFLIDKLVDADRAYWIGLRKTSESGEWQWSDGTLLSSCSFTNWAPGKPNKKKARCGLLKVQQGGTGVSWRDRSCSAGHRSFICQIEPVAAAECKEGNGASYQGTVAVTKTGRKCQHWSSQTPHQHIYTNLVHNYCRNPDGEYEVWCFTTDPGTIWEYCDVPTCGKATLT</sequence>
<dbReference type="PROSITE" id="PS00615">
    <property type="entry name" value="C_TYPE_LECTIN_1"/>
    <property type="match status" value="1"/>
</dbReference>
<comment type="caution">
    <text evidence="3">Lacks conserved residue(s) required for the propagation of feature annotation.</text>
</comment>
<evidence type="ECO:0000256" key="1">
    <source>
        <dbReference type="ARBA" id="ARBA00022572"/>
    </source>
</evidence>
<dbReference type="InterPro" id="IPR050759">
    <property type="entry name" value="Serine_protease_kringle"/>
</dbReference>
<dbReference type="OMA" id="NDAKRTC"/>
<evidence type="ECO:0000313" key="8">
    <source>
        <dbReference type="RefSeq" id="XP_035671136.1"/>
    </source>
</evidence>
<feature type="disulfide bond" evidence="3">
    <location>
        <begin position="272"/>
        <end position="295"/>
    </location>
</feature>
<dbReference type="PRINTS" id="PR00018">
    <property type="entry name" value="KRINGLE"/>
</dbReference>
<dbReference type="PROSITE" id="PS00021">
    <property type="entry name" value="KRINGLE_1"/>
    <property type="match status" value="1"/>
</dbReference>
<keyword evidence="7" id="KW-1185">Reference proteome</keyword>
<dbReference type="InterPro" id="IPR016187">
    <property type="entry name" value="CTDL_fold"/>
</dbReference>
<dbReference type="Pfam" id="PF00051">
    <property type="entry name" value="Kringle"/>
    <property type="match status" value="1"/>
</dbReference>
<keyword evidence="2 3" id="KW-1015">Disulfide bond</keyword>
<dbReference type="SMART" id="SM00130">
    <property type="entry name" value="KR"/>
    <property type="match status" value="1"/>
</dbReference>